<sequence>MQQSQAHVGSMARRVPASAAPTTSQHELHCSHPGAGGEVPHHSNAVRTCVAWQGSHTGSHPRVFSGRSPGCGALSLLDSTTHGAAQDASLASGQCGRLPEPLVLHEDLHPVATHQAQSTSPSYFSRSSLTASLQALGHAAPPPLLVPSSQAQPSLGNEAHRAVQGCMEPLQAQGSEARLQSPSAAHAVPPRGWPALEPLPCGLQQADSSHGTGSLLLEAGMSWGGCSSPQGAGLAGTDSRHWVPGHWGHGRGEPGQQPLQGQGEACYTHNRDHTGSLLMQGPCGQPASLPLPMERHHMQQQQQPLSQQPGYPPLGSEHGPGHSHGPVSAVMAAEVPECEQGPLQYVGHTAHQRDSHEPHLHGPDAHKRLRIQH</sequence>
<protein>
    <submittedName>
        <fullName evidence="2">Uncharacterized protein</fullName>
    </submittedName>
</protein>
<proteinExistence type="predicted"/>
<dbReference type="Proteomes" id="UP000485058">
    <property type="component" value="Unassembled WGS sequence"/>
</dbReference>
<name>A0A699ZKF3_HAELA</name>
<dbReference type="EMBL" id="BLLF01002223">
    <property type="protein sequence ID" value="GFH23237.1"/>
    <property type="molecule type" value="Genomic_DNA"/>
</dbReference>
<dbReference type="AlphaFoldDB" id="A0A699ZKF3"/>
<evidence type="ECO:0000313" key="3">
    <source>
        <dbReference type="Proteomes" id="UP000485058"/>
    </source>
</evidence>
<evidence type="ECO:0000313" key="2">
    <source>
        <dbReference type="EMBL" id="GFH23237.1"/>
    </source>
</evidence>
<feature type="region of interest" description="Disordered" evidence="1">
    <location>
        <begin position="246"/>
        <end position="327"/>
    </location>
</feature>
<reference evidence="2 3" key="1">
    <citation type="submission" date="2020-02" db="EMBL/GenBank/DDBJ databases">
        <title>Draft genome sequence of Haematococcus lacustris strain NIES-144.</title>
        <authorList>
            <person name="Morimoto D."/>
            <person name="Nakagawa S."/>
            <person name="Yoshida T."/>
            <person name="Sawayama S."/>
        </authorList>
    </citation>
    <scope>NUCLEOTIDE SEQUENCE [LARGE SCALE GENOMIC DNA]</scope>
    <source>
        <strain evidence="2 3">NIES-144</strain>
    </source>
</reference>
<comment type="caution">
    <text evidence="2">The sequence shown here is derived from an EMBL/GenBank/DDBJ whole genome shotgun (WGS) entry which is preliminary data.</text>
</comment>
<feature type="compositionally biased region" description="Basic and acidic residues" evidence="1">
    <location>
        <begin position="351"/>
        <end position="366"/>
    </location>
</feature>
<gene>
    <name evidence="2" type="ORF">HaLaN_20822</name>
</gene>
<feature type="compositionally biased region" description="Low complexity" evidence="1">
    <location>
        <begin position="254"/>
        <end position="264"/>
    </location>
</feature>
<feature type="compositionally biased region" description="Low complexity" evidence="1">
    <location>
        <begin position="299"/>
        <end position="327"/>
    </location>
</feature>
<feature type="region of interest" description="Disordered" evidence="1">
    <location>
        <begin position="348"/>
        <end position="373"/>
    </location>
</feature>
<keyword evidence="3" id="KW-1185">Reference proteome</keyword>
<organism evidence="2 3">
    <name type="scientific">Haematococcus lacustris</name>
    <name type="common">Green alga</name>
    <name type="synonym">Haematococcus pluvialis</name>
    <dbReference type="NCBI Taxonomy" id="44745"/>
    <lineage>
        <taxon>Eukaryota</taxon>
        <taxon>Viridiplantae</taxon>
        <taxon>Chlorophyta</taxon>
        <taxon>core chlorophytes</taxon>
        <taxon>Chlorophyceae</taxon>
        <taxon>CS clade</taxon>
        <taxon>Chlamydomonadales</taxon>
        <taxon>Haematococcaceae</taxon>
        <taxon>Haematococcus</taxon>
    </lineage>
</organism>
<accession>A0A699ZKF3</accession>
<feature type="region of interest" description="Disordered" evidence="1">
    <location>
        <begin position="1"/>
        <end position="41"/>
    </location>
</feature>
<evidence type="ECO:0000256" key="1">
    <source>
        <dbReference type="SAM" id="MobiDB-lite"/>
    </source>
</evidence>
<feature type="region of interest" description="Disordered" evidence="1">
    <location>
        <begin position="141"/>
        <end position="161"/>
    </location>
</feature>